<organism evidence="1 2">
    <name type="scientific">Bacteroides uniformis</name>
    <dbReference type="NCBI Taxonomy" id="820"/>
    <lineage>
        <taxon>Bacteria</taxon>
        <taxon>Pseudomonadati</taxon>
        <taxon>Bacteroidota</taxon>
        <taxon>Bacteroidia</taxon>
        <taxon>Bacteroidales</taxon>
        <taxon>Bacteroidaceae</taxon>
        <taxon>Bacteroides</taxon>
    </lineage>
</organism>
<evidence type="ECO:0000313" key="2">
    <source>
        <dbReference type="Proteomes" id="UP000263754"/>
    </source>
</evidence>
<dbReference type="GO" id="GO:0008233">
    <property type="term" value="F:peptidase activity"/>
    <property type="evidence" value="ECO:0007669"/>
    <property type="project" value="UniProtKB-KW"/>
</dbReference>
<accession>A0A374N6F0</accession>
<dbReference type="GO" id="GO:0006508">
    <property type="term" value="P:proteolysis"/>
    <property type="evidence" value="ECO:0007669"/>
    <property type="project" value="UniProtKB-KW"/>
</dbReference>
<reference evidence="1 2" key="1">
    <citation type="submission" date="2018-08" db="EMBL/GenBank/DDBJ databases">
        <title>A genome reference for cultivated species of the human gut microbiota.</title>
        <authorList>
            <person name="Zou Y."/>
            <person name="Xue W."/>
            <person name="Luo G."/>
        </authorList>
    </citation>
    <scope>NUCLEOTIDE SEQUENCE [LARGE SCALE GENOMIC DNA]</scope>
    <source>
        <strain evidence="1 2">TM10-17</strain>
    </source>
</reference>
<evidence type="ECO:0000313" key="1">
    <source>
        <dbReference type="EMBL" id="RGI78397.1"/>
    </source>
</evidence>
<comment type="caution">
    <text evidence="1">The sequence shown here is derived from an EMBL/GenBank/DDBJ whole genome shotgun (WGS) entry which is preliminary data.</text>
</comment>
<keyword evidence="1" id="KW-0378">Hydrolase</keyword>
<dbReference type="EMBL" id="QSOF01000003">
    <property type="protein sequence ID" value="RGI78397.1"/>
    <property type="molecule type" value="Genomic_DNA"/>
</dbReference>
<dbReference type="Proteomes" id="UP000263754">
    <property type="component" value="Unassembled WGS sequence"/>
</dbReference>
<dbReference type="Pfam" id="PF13650">
    <property type="entry name" value="Asp_protease_2"/>
    <property type="match status" value="1"/>
</dbReference>
<gene>
    <name evidence="1" type="ORF">DXD90_03630</name>
</gene>
<protein>
    <submittedName>
        <fullName evidence="1">Retroviral-like aspartic protease</fullName>
    </submittedName>
</protein>
<dbReference type="Gene3D" id="2.40.70.10">
    <property type="entry name" value="Acid Proteases"/>
    <property type="match status" value="1"/>
</dbReference>
<dbReference type="SUPFAM" id="SSF50630">
    <property type="entry name" value="Acid proteases"/>
    <property type="match status" value="1"/>
</dbReference>
<dbReference type="InterPro" id="IPR021109">
    <property type="entry name" value="Peptidase_aspartic_dom_sf"/>
</dbReference>
<keyword evidence="1" id="KW-0645">Protease</keyword>
<dbReference type="AlphaFoldDB" id="A0A374N6F0"/>
<proteinExistence type="predicted"/>
<sequence length="137" mass="15631">MNIRHSLYHGLNQTKLPIIVVEIEDKHLCFILDTGSTCCLIDSNVVEYFKDIVEPIGDYCISGIDGTKRKADVVILPFNFEGYTYKPKFCVQPLSDAFKGIEENSGIQIHGLLGTDFLIENKWIINFKELNIYINNE</sequence>
<name>A0A374N6F0_BACUN</name>
<dbReference type="RefSeq" id="WP_117962675.1">
    <property type="nucleotide sequence ID" value="NZ_JAQEAU010000002.1"/>
</dbReference>